<comment type="caution">
    <text evidence="2">The sequence shown here is derived from an EMBL/GenBank/DDBJ whole genome shotgun (WGS) entry which is preliminary data.</text>
</comment>
<organism evidence="2 3">
    <name type="scientific">Paenibacillus pasadenensis</name>
    <dbReference type="NCBI Taxonomy" id="217090"/>
    <lineage>
        <taxon>Bacteria</taxon>
        <taxon>Bacillati</taxon>
        <taxon>Bacillota</taxon>
        <taxon>Bacilli</taxon>
        <taxon>Bacillales</taxon>
        <taxon>Paenibacillaceae</taxon>
        <taxon>Paenibacillus</taxon>
    </lineage>
</organism>
<reference evidence="2 3" key="1">
    <citation type="submission" date="2017-05" db="EMBL/GenBank/DDBJ databases">
        <title>Functional genome analysis of Paenibacillus pasadenensis strain R16: insights on endophytic life style and antifungal activity.</title>
        <authorList>
            <person name="Passera A."/>
            <person name="Marcolungo L."/>
            <person name="Casati P."/>
            <person name="Brasca M."/>
            <person name="Quaglino F."/>
            <person name="Delledonne M."/>
        </authorList>
    </citation>
    <scope>NUCLEOTIDE SEQUENCE [LARGE SCALE GENOMIC DNA]</scope>
    <source>
        <strain evidence="2 3">R16</strain>
    </source>
</reference>
<name>A0A2N5NA02_9BACL</name>
<keyword evidence="3" id="KW-1185">Reference proteome</keyword>
<dbReference type="Gene3D" id="3.90.1200.10">
    <property type="match status" value="1"/>
</dbReference>
<dbReference type="Proteomes" id="UP000234789">
    <property type="component" value="Unassembled WGS sequence"/>
</dbReference>
<evidence type="ECO:0000313" key="3">
    <source>
        <dbReference type="Proteomes" id="UP000234789"/>
    </source>
</evidence>
<feature type="domain" description="Aminoglycoside phosphotransferase" evidence="1">
    <location>
        <begin position="7"/>
        <end position="201"/>
    </location>
</feature>
<evidence type="ECO:0000313" key="2">
    <source>
        <dbReference type="EMBL" id="PLT47144.1"/>
    </source>
</evidence>
<dbReference type="SUPFAM" id="SSF56112">
    <property type="entry name" value="Protein kinase-like (PK-like)"/>
    <property type="match status" value="1"/>
</dbReference>
<accession>A0A2N5NA02</accession>
<dbReference type="PANTHER" id="PTHR21310">
    <property type="entry name" value="AMINOGLYCOSIDE PHOSPHOTRANSFERASE-RELATED-RELATED"/>
    <property type="match status" value="1"/>
</dbReference>
<dbReference type="OrthoDB" id="9800774at2"/>
<dbReference type="Pfam" id="PF01636">
    <property type="entry name" value="APH"/>
    <property type="match status" value="1"/>
</dbReference>
<dbReference type="InterPro" id="IPR011009">
    <property type="entry name" value="Kinase-like_dom_sf"/>
</dbReference>
<sequence>MASTLGEPIGRGNTATIYRWGKTEVVKLFHDGSTARQEAEKEAAKAVFFQKLGLNAPSFGGFVEFEGRPGLIYERIEGLTMLWTIEPSAASVSAYARMMARLQNELHGVRAEGGPELKTDMARMIQWAPWLTESEKQASQAVLDVLPAGERVCHYDFHPDNIILSPRGPVIIDWMNALVGDPAADVARSSMMLQGRSLPPGAPEWVRRRELRELFHHDYRQEYFSLSGMDPALADAWMVPTFAVRAAEMDRGDDGRHAAQLRSLLAATPGGWT</sequence>
<dbReference type="AlphaFoldDB" id="A0A2N5NA02"/>
<protein>
    <recommendedName>
        <fullName evidence="1">Aminoglycoside phosphotransferase domain-containing protein</fullName>
    </recommendedName>
</protein>
<dbReference type="InterPro" id="IPR051678">
    <property type="entry name" value="AGP_Transferase"/>
</dbReference>
<dbReference type="EMBL" id="NFEZ01000003">
    <property type="protein sequence ID" value="PLT47144.1"/>
    <property type="molecule type" value="Genomic_DNA"/>
</dbReference>
<gene>
    <name evidence="2" type="ORF">B8V81_1368</name>
</gene>
<evidence type="ECO:0000259" key="1">
    <source>
        <dbReference type="Pfam" id="PF01636"/>
    </source>
</evidence>
<proteinExistence type="predicted"/>
<dbReference type="InterPro" id="IPR002575">
    <property type="entry name" value="Aminoglycoside_PTrfase"/>
</dbReference>